<dbReference type="InterPro" id="IPR011989">
    <property type="entry name" value="ARM-like"/>
</dbReference>
<feature type="domain" description="MROH2B-like N-terminal HEAT-repeats" evidence="6">
    <location>
        <begin position="33"/>
        <end position="251"/>
    </location>
</feature>
<dbReference type="Gene3D" id="1.25.10.10">
    <property type="entry name" value="Leucine-rich Repeat Variant"/>
    <property type="match status" value="4"/>
</dbReference>
<evidence type="ECO:0000256" key="1">
    <source>
        <dbReference type="ARBA" id="ARBA00022737"/>
    </source>
</evidence>
<dbReference type="RefSeq" id="XP_031760423.1">
    <property type="nucleotide sequence ID" value="XM_031904563.1"/>
</dbReference>
<evidence type="ECO:0000313" key="12">
    <source>
        <dbReference type="RefSeq" id="XP_031760425.1"/>
    </source>
</evidence>
<dbReference type="InterPro" id="IPR045206">
    <property type="entry name" value="Maestro_heat-like_prot"/>
</dbReference>
<evidence type="ECO:0000259" key="7">
    <source>
        <dbReference type="Pfam" id="PF23227"/>
    </source>
</evidence>
<dbReference type="InterPro" id="IPR048465">
    <property type="entry name" value="Maestro-like_HEAT"/>
</dbReference>
<gene>
    <name evidence="8 10 11 12 13" type="primary">mroh1</name>
</gene>
<dbReference type="GeneTree" id="ENSGT00940000156930"/>
<evidence type="ECO:0000313" key="11">
    <source>
        <dbReference type="RefSeq" id="XP_031760423.1"/>
    </source>
</evidence>
<evidence type="ECO:0000313" key="8">
    <source>
        <dbReference type="Ensembl" id="ENSXETP00000012529"/>
    </source>
</evidence>
<dbReference type="GeneID" id="100489995"/>
<evidence type="ECO:0000259" key="5">
    <source>
        <dbReference type="Pfam" id="PF23210"/>
    </source>
</evidence>
<dbReference type="eggNOG" id="KOG2032">
    <property type="taxonomic scope" value="Eukaryota"/>
</dbReference>
<dbReference type="Bgee" id="ENSXETG00000005685">
    <property type="expression patterns" value="Expressed in mesonephros and 12 other cell types or tissues"/>
</dbReference>
<dbReference type="GO" id="GO:0005737">
    <property type="term" value="C:cytoplasm"/>
    <property type="evidence" value="ECO:0000318"/>
    <property type="project" value="GO_Central"/>
</dbReference>
<dbReference type="Pfam" id="PF23227">
    <property type="entry name" value="HEAT_MROH2B_C"/>
    <property type="match status" value="1"/>
</dbReference>
<name>F6TGX4_XENTR</name>
<dbReference type="PROSITE" id="PS50077">
    <property type="entry name" value="HEAT_REPEAT"/>
    <property type="match status" value="1"/>
</dbReference>
<dbReference type="Ensembl" id="ENSXETT00000012529">
    <property type="protein sequence ID" value="ENSXETP00000012529"/>
    <property type="gene ID" value="ENSXETG00000005685"/>
</dbReference>
<evidence type="ECO:0000256" key="2">
    <source>
        <dbReference type="PROSITE-ProRule" id="PRU00103"/>
    </source>
</evidence>
<evidence type="ECO:0000313" key="10">
    <source>
        <dbReference type="RefSeq" id="XP_031760422.1"/>
    </source>
</evidence>
<evidence type="ECO:0000259" key="6">
    <source>
        <dbReference type="Pfam" id="PF23221"/>
    </source>
</evidence>
<keyword evidence="1" id="KW-0677">Repeat</keyword>
<dbReference type="Proteomes" id="UP000008143">
    <property type="component" value="Chromosome 6"/>
</dbReference>
<feature type="domain" description="MROH2B-like HEAT-repeats" evidence="5">
    <location>
        <begin position="254"/>
        <end position="911"/>
    </location>
</feature>
<dbReference type="OrthoDB" id="1884734at2759"/>
<dbReference type="Pfam" id="PF23221">
    <property type="entry name" value="HEAT_MROH2B_1st"/>
    <property type="match status" value="1"/>
</dbReference>
<dbReference type="OMA" id="EVYIKAM"/>
<sequence>MAVSSIKRLAVTLMDASTDKDPEVQEQIYSSLCFMGEAAPTEILESCDSYLRQHDKLSYAHRTIILRAMETIVKNSLKALTKETAKMVILLASNEMTKSKDIIFEWQQGASNVLVAIGRHFINNVMEEILVKFQPGILPHFFIMQTLANLSVANVFGMVPFLNSILGTMLPMLGMAKQDPMKAVFCVALQHFSESIQEYLANLDKAPDPTVRKDTFSNEIFNAYDVLFNTWLQNRESKVRLAVVEALGPMSHLLPNEKLEEQLPRLVPGILSLYKKNVEALFVTKSFCQILESAVSNESRTLEGLMDSILGALHSQICLSLDSSNQMLVRNQNEVLRCFTVLVSRFPDHLLAFLLPKLEANSPKVRVGTLVIMKQVINSAPTSMEVKKPLILAAVRQPLQDPTNRVRRAMVQLISAMAHHGYLEQPGGELLLEYLIRLCCVTPSPSSRQQNSEPEEVTEENVRRISISTLYLISTTVDRMNNILWPYLLEFIVPVQFSNALTPICKSLVQLGQKRQAESVETFLINYNVHTNLPSPHALVARLLVAAAALEPGDGRSSAALRLLNVMQINIHPTVGRCWDQEIPLLLNCLEEHGAESLLQQNEWEDKMLKFLGVTLQAVADDKWISQLGQEMHQQLLSYNSLPLEKNFLYKCIGTTLAACEKREVVRKQLQVLLSTARYQEESEREGLAVAFGICSARHLDEALDTLGDFLKSDIMKRNAGIFNLFKDRADGDLEKIKSSLILCYGYVTVYAPIELVLPRIECEILRNVFSYFHTKVLGIKVEPKDLTLKLCLIRTISMIGLAICSSTQAGFFHFSRKAELLSHLLEFIKSEPPDCLKSALRQRALTACTYLVKLEPPLSDANKSELLTTCLSSVFSLSPVGSGAPGELHIQTLYQDTVEALKDLLRSLLLWNLTPHGLQEMFQVLGPWIKSNKEHERDRAMEVSAALLECYLHKLNVNAMVPFYNLGLLIGKISPRCSDSVASVRRRTVDCIYYLLYIQLRYEGFAPDHKDELVEKLLSFKQGLQKPDPSVLYHTCFNVAMIIGKRLPPEQLISLLFITFEGLSDPDINCSRAASVMVNSLLKDRGSILLAKVPDIMARVEEQLQETQEAHVRKAALQTVYILASQHLEAVLSSLLSCPLPYASETCVLWGALSSDPPLTSQVLELLMGKMGVDVPYKESKSSLLSSVSGRVATLLPLAASCAVCEILSAPDSAPAVQELYPQLFVTLLLRISVMIGVQLPKNLGPSKDRKNSSSPPSRDLDPCGSAVEALKFMLSRGGSEEVTCSLEAEGGWENMRKEETHHLGVSSLSSSMVQYAGPKLPVILKALQPALSSVYERQRITATAFLAELLRSSNLGNLIVIEPLMDNMTSRLKDGAVTVRMLAVRGLGNMAAGAPDKVRKHGPQLLTAMINAMDDREDPEHIVTQEAMSSLCLLLPYVQEKDIRSLLIHTAIRVRPFFDHEREELRKASISLFGNLIKFCSGNGNGEEVFYEQMMSGLVALLLHLQDPRADVVKACKFALQMCAPRMNNPSLADMFLSHLQPERGLHYGEFMNNVCKHLLQGTPELLSRLIQTNVSYFKSIWPDIRAAAPLFIGFLVLHMQEDQTKQVDLEHLVSSLIVLLKDPHPPVRARASETIGRLVRFAQSEPTQVAPRAL</sequence>
<dbReference type="Xenbase" id="XB-GENE-6038828">
    <property type="gene designation" value="mroh1"/>
</dbReference>
<protein>
    <submittedName>
        <fullName evidence="8">Maestro heat-like repeat family member 1</fullName>
    </submittedName>
    <submittedName>
        <fullName evidence="10 11">Maestro heat-like repeat-containing protein family member 1 isoform X1</fullName>
    </submittedName>
</protein>
<dbReference type="InterPro" id="IPR016024">
    <property type="entry name" value="ARM-type_fold"/>
</dbReference>
<keyword evidence="9" id="KW-1185">Reference proteome</keyword>
<feature type="domain" description="Maestro-like HEAT-repeats" evidence="4">
    <location>
        <begin position="936"/>
        <end position="1165"/>
    </location>
</feature>
<evidence type="ECO:0000259" key="4">
    <source>
        <dbReference type="Pfam" id="PF21047"/>
    </source>
</evidence>
<dbReference type="PANTHER" id="PTHR23120:SF0">
    <property type="entry name" value="MAESTRO HEAT-LIKE REPEAT FAMILY MEMBER 1"/>
    <property type="match status" value="1"/>
</dbReference>
<dbReference type="RefSeq" id="XP_031760425.1">
    <property type="nucleotide sequence ID" value="XM_031904565.1"/>
</dbReference>
<dbReference type="HOGENOM" id="CLU_003168_0_1_1"/>
<feature type="repeat" description="HEAT" evidence="2">
    <location>
        <begin position="1615"/>
        <end position="1651"/>
    </location>
</feature>
<evidence type="ECO:0000313" key="9">
    <source>
        <dbReference type="Proteomes" id="UP000008143"/>
    </source>
</evidence>
<organism evidence="8">
    <name type="scientific">Xenopus tropicalis</name>
    <name type="common">Western clawed frog</name>
    <name type="synonym">Silurana tropicalis</name>
    <dbReference type="NCBI Taxonomy" id="8364"/>
    <lineage>
        <taxon>Eukaryota</taxon>
        <taxon>Metazoa</taxon>
        <taxon>Chordata</taxon>
        <taxon>Craniata</taxon>
        <taxon>Vertebrata</taxon>
        <taxon>Euteleostomi</taxon>
        <taxon>Amphibia</taxon>
        <taxon>Batrachia</taxon>
        <taxon>Anura</taxon>
        <taxon>Pipoidea</taxon>
        <taxon>Pipidae</taxon>
        <taxon>Xenopodinae</taxon>
        <taxon>Xenopus</taxon>
        <taxon>Silurana</taxon>
    </lineage>
</organism>
<evidence type="ECO:0000313" key="13">
    <source>
        <dbReference type="Xenbase" id="XB-GENE-6038828"/>
    </source>
</evidence>
<accession>F6TGX4</accession>
<evidence type="ECO:0000256" key="3">
    <source>
        <dbReference type="SAM" id="MobiDB-lite"/>
    </source>
</evidence>
<dbReference type="InterPro" id="IPR056282">
    <property type="entry name" value="MROH2B-like_N_HEAT"/>
</dbReference>
<dbReference type="AGR" id="Xenbase:XB-GENE-6038828"/>
<feature type="domain" description="Maestro/Maestro-like HEAT-repeats" evidence="7">
    <location>
        <begin position="1367"/>
        <end position="1641"/>
    </location>
</feature>
<dbReference type="Pfam" id="PF23210">
    <property type="entry name" value="HEAT_Maestro_2"/>
    <property type="match status" value="1"/>
</dbReference>
<reference evidence="10 11" key="3">
    <citation type="submission" date="2025-04" db="UniProtKB">
        <authorList>
            <consortium name="RefSeq"/>
        </authorList>
    </citation>
    <scope>IDENTIFICATION</scope>
    <source>
        <strain evidence="10 11">Nigerian</strain>
        <tissue evidence="10 11">Liver and blood</tissue>
    </source>
</reference>
<dbReference type="InterPro" id="IPR021133">
    <property type="entry name" value="HEAT_type_2"/>
</dbReference>
<dbReference type="InterPro" id="IPR055406">
    <property type="entry name" value="HEAT_Maestro"/>
</dbReference>
<proteinExistence type="predicted"/>
<dbReference type="CTD" id="727957"/>
<reference evidence="8" key="1">
    <citation type="journal article" date="2010" name="Science">
        <title>The genome of the Western clawed frog Xenopus tropicalis.</title>
        <authorList>
            <person name="Hellsten U."/>
            <person name="Harland R.M."/>
            <person name="Gilchrist M.J."/>
            <person name="Hendrix D."/>
            <person name="Jurka J."/>
            <person name="Kapitonov V."/>
            <person name="Ovcharenko I."/>
            <person name="Putnam N.H."/>
            <person name="Shu S."/>
            <person name="Taher L."/>
            <person name="Blitz I.L."/>
            <person name="Blumberg B."/>
            <person name="Dichmann D.S."/>
            <person name="Dubchak I."/>
            <person name="Amaya E."/>
            <person name="Detter J.C."/>
            <person name="Fletcher R."/>
            <person name="Gerhard D.S."/>
            <person name="Goodstein D."/>
            <person name="Graves T."/>
            <person name="Grigoriev I.V."/>
            <person name="Grimwood J."/>
            <person name="Kawashima T."/>
            <person name="Lindquist E."/>
            <person name="Lucas S.M."/>
            <person name="Mead P.E."/>
            <person name="Mitros T."/>
            <person name="Ogino H."/>
            <person name="Ohta Y."/>
            <person name="Poliakov A.V."/>
            <person name="Pollet N."/>
            <person name="Robert J."/>
            <person name="Salamov A."/>
            <person name="Sater A.K."/>
            <person name="Schmutz J."/>
            <person name="Terry A."/>
            <person name="Vize P.D."/>
            <person name="Warren W.C."/>
            <person name="Wells D."/>
            <person name="Wills A."/>
            <person name="Wilson R.K."/>
            <person name="Zimmerman L.B."/>
            <person name="Zorn A.M."/>
            <person name="Grainger R."/>
            <person name="Grammer T."/>
            <person name="Khokha M.K."/>
            <person name="Richardson P.M."/>
            <person name="Rokhsar D.S."/>
        </authorList>
    </citation>
    <scope>NUCLEOTIDE SEQUENCE [LARGE SCALE GENOMIC DNA]</scope>
    <source>
        <strain evidence="8">Nigerian</strain>
    </source>
</reference>
<dbReference type="KEGG" id="xtr:100489995"/>
<dbReference type="PANTHER" id="PTHR23120">
    <property type="entry name" value="MAESTRO-RELATED HEAT DOMAIN-CONTAINING"/>
    <property type="match status" value="1"/>
</dbReference>
<dbReference type="Pfam" id="PF21047">
    <property type="entry name" value="HEAT_Maestro"/>
    <property type="match status" value="1"/>
</dbReference>
<feature type="region of interest" description="Disordered" evidence="3">
    <location>
        <begin position="1246"/>
        <end position="1265"/>
    </location>
</feature>
<dbReference type="InterPro" id="IPR055408">
    <property type="entry name" value="HEAT_MROH2B-like"/>
</dbReference>
<reference evidence="8" key="2">
    <citation type="submission" date="2011-06" db="UniProtKB">
        <authorList>
            <consortium name="Ensembl"/>
        </authorList>
    </citation>
    <scope>IDENTIFICATION</scope>
</reference>
<dbReference type="SUPFAM" id="SSF48371">
    <property type="entry name" value="ARM repeat"/>
    <property type="match status" value="2"/>
</dbReference>
<dbReference type="RefSeq" id="XP_031760422.1">
    <property type="nucleotide sequence ID" value="XM_031904562.1"/>
</dbReference>